<name>F2UJ90_SALR5</name>
<keyword evidence="5 7" id="KW-0472">Membrane</keyword>
<keyword evidence="8" id="KW-0732">Signal</keyword>
<dbReference type="GO" id="GO:0005886">
    <property type="term" value="C:plasma membrane"/>
    <property type="evidence" value="ECO:0007669"/>
    <property type="project" value="UniProtKB-SubCell"/>
</dbReference>
<feature type="transmembrane region" description="Helical" evidence="7">
    <location>
        <begin position="607"/>
        <end position="634"/>
    </location>
</feature>
<feature type="transmembrane region" description="Helical" evidence="7">
    <location>
        <begin position="514"/>
        <end position="536"/>
    </location>
</feature>
<keyword evidence="6" id="KW-0325">Glycoprotein</keyword>
<feature type="chain" id="PRO_5003290709" description="Choline transporter-like protein" evidence="8">
    <location>
        <begin position="30"/>
        <end position="717"/>
    </location>
</feature>
<dbReference type="KEGG" id="sre:PTSG_08282"/>
<evidence type="ECO:0000256" key="4">
    <source>
        <dbReference type="ARBA" id="ARBA00022989"/>
    </source>
</evidence>
<feature type="transmembrane region" description="Helical" evidence="7">
    <location>
        <begin position="463"/>
        <end position="494"/>
    </location>
</feature>
<dbReference type="PANTHER" id="PTHR12385">
    <property type="entry name" value="CHOLINE TRANSPORTER-LIKE (SLC FAMILY 44)"/>
    <property type="match status" value="1"/>
</dbReference>
<gene>
    <name evidence="9" type="ORF">PTSG_08282</name>
</gene>
<dbReference type="PROSITE" id="PS51257">
    <property type="entry name" value="PROKAR_LIPOPROTEIN"/>
    <property type="match status" value="1"/>
</dbReference>
<feature type="transmembrane region" description="Helical" evidence="7">
    <location>
        <begin position="112"/>
        <end position="130"/>
    </location>
</feature>
<feature type="signal peptide" evidence="8">
    <location>
        <begin position="1"/>
        <end position="29"/>
    </location>
</feature>
<dbReference type="AlphaFoldDB" id="F2UJ90"/>
<dbReference type="OrthoDB" id="420519at2759"/>
<evidence type="ECO:0000256" key="5">
    <source>
        <dbReference type="ARBA" id="ARBA00023136"/>
    </source>
</evidence>
<dbReference type="Proteomes" id="UP000007799">
    <property type="component" value="Unassembled WGS sequence"/>
</dbReference>
<evidence type="ECO:0000313" key="10">
    <source>
        <dbReference type="Proteomes" id="UP000007799"/>
    </source>
</evidence>
<feature type="transmembrane region" description="Helical" evidence="7">
    <location>
        <begin position="293"/>
        <end position="311"/>
    </location>
</feature>
<proteinExistence type="inferred from homology"/>
<sequence length="717" mass="80990">MRGSEFQMATPLFLFACFVSLHTTTTTNCCCFHSTALLLSTSQRTGLTPYRPPVRPSQPSTGKRISPPATMGCCYCTHEDEDPEVQEVHETLKRNKNELKGPIKEGRRLRDVFFLLLFVVFCCGMAVIAWRSFHTGNPLRIIYGTDSFGNICGVDNTGLVVKNSTGNPNVGLDLRNYKFLYFLDPTALDASLAVCVSACPTLNNNDTAVESCVFDVTPCQNAGVCFSNGPYNSSVIPDGANECPDSVYSSKNYFGLRRCVPGLESLQTSTINIFNSYDLVEQVFSDLIAGYEMFGYAAIVAVVVCFLVILLMRCCVKVLVYSLIILGLGGTLALSVVTYTEWRGLKDDLNSTPKSERLDTDVRNERLLYGFMIFLWVFTGLLWLITLAVRNRIRLSVVILQQGSKAVVSMPWLYLTPILTNVFMISFIAYWLAVYAYMATSGDGRLVQGRIQYDDPTNYREMWWYHLFGLFWISQFILACQEIAIAGAVASWYFTRKDEKSESFWASVGRLIRYHLGSAAFGSLIIALVKLVRFVFEYINHKLEVNKGPIVDFLVKCFRCCLWCLEKFLRFINKNAYIEIAIYGYSFCTAARQAFKTLLENAIRVAVLNLVTSFVLFICKLFVVAGVGIIAYYWITELNTSFKEDLNYFGAVVLVCCVIAYIIADQFLNVYDMTVDTIFLCFAEDEKRNNGKDRPYYMDPSLRQFLKDNSDPTPEDK</sequence>
<dbReference type="EMBL" id="GL832977">
    <property type="protein sequence ID" value="EGD77189.1"/>
    <property type="molecule type" value="Genomic_DNA"/>
</dbReference>
<feature type="transmembrane region" description="Helical" evidence="7">
    <location>
        <begin position="410"/>
        <end position="433"/>
    </location>
</feature>
<feature type="transmembrane region" description="Helical" evidence="7">
    <location>
        <begin position="367"/>
        <end position="389"/>
    </location>
</feature>
<keyword evidence="10" id="KW-1185">Reference proteome</keyword>
<keyword evidence="4 7" id="KW-1133">Transmembrane helix</keyword>
<evidence type="ECO:0000256" key="1">
    <source>
        <dbReference type="ARBA" id="ARBA00004141"/>
    </source>
</evidence>
<organism evidence="10">
    <name type="scientific">Salpingoeca rosetta (strain ATCC 50818 / BSB-021)</name>
    <dbReference type="NCBI Taxonomy" id="946362"/>
    <lineage>
        <taxon>Eukaryota</taxon>
        <taxon>Choanoflagellata</taxon>
        <taxon>Craspedida</taxon>
        <taxon>Salpingoecidae</taxon>
        <taxon>Salpingoeca</taxon>
    </lineage>
</organism>
<dbReference type="GO" id="GO:0022857">
    <property type="term" value="F:transmembrane transporter activity"/>
    <property type="evidence" value="ECO:0007669"/>
    <property type="project" value="UniProtKB-UniRule"/>
</dbReference>
<dbReference type="InterPro" id="IPR007603">
    <property type="entry name" value="Choline_transptr-like"/>
</dbReference>
<dbReference type="GeneID" id="16071081"/>
<evidence type="ECO:0000256" key="3">
    <source>
        <dbReference type="ARBA" id="ARBA00022692"/>
    </source>
</evidence>
<evidence type="ECO:0000256" key="6">
    <source>
        <dbReference type="ARBA" id="ARBA00023180"/>
    </source>
</evidence>
<reference evidence="9" key="1">
    <citation type="submission" date="2009-08" db="EMBL/GenBank/DDBJ databases">
        <title>Annotation of Salpingoeca rosetta.</title>
        <authorList>
            <consortium name="The Broad Institute Genome Sequencing Platform"/>
            <person name="Russ C."/>
            <person name="Cuomo C."/>
            <person name="Burger G."/>
            <person name="Gray M.W."/>
            <person name="Holland P.W.H."/>
            <person name="King N."/>
            <person name="Lang F.B.F."/>
            <person name="Roger A.J."/>
            <person name="Ruiz-Trillo I."/>
            <person name="Young S.K."/>
            <person name="Zeng Q."/>
            <person name="Gargeya S."/>
            <person name="Alvarado L."/>
            <person name="Berlin A."/>
            <person name="Chapman S.B."/>
            <person name="Chen Z."/>
            <person name="Freedman E."/>
            <person name="Gellesch M."/>
            <person name="Goldberg J."/>
            <person name="Griggs A."/>
            <person name="Gujja S."/>
            <person name="Heilman E."/>
            <person name="Heiman D."/>
            <person name="Howarth C."/>
            <person name="Mehta T."/>
            <person name="Neiman D."/>
            <person name="Pearson M."/>
            <person name="Roberts A."/>
            <person name="Saif S."/>
            <person name="Shea T."/>
            <person name="Shenoy N."/>
            <person name="Sisk P."/>
            <person name="Stolte C."/>
            <person name="Sykes S."/>
            <person name="White J."/>
            <person name="Yandava C."/>
            <person name="Haas B."/>
            <person name="Nusbaum C."/>
            <person name="Birren B."/>
        </authorList>
    </citation>
    <scope>NUCLEOTIDE SEQUENCE [LARGE SCALE GENOMIC DNA]</scope>
    <source>
        <strain evidence="9">ATCC 50818</strain>
    </source>
</reference>
<feature type="transmembrane region" description="Helical" evidence="7">
    <location>
        <begin position="646"/>
        <end position="664"/>
    </location>
</feature>
<protein>
    <recommendedName>
        <fullName evidence="7">Choline transporter-like protein</fullName>
    </recommendedName>
</protein>
<comment type="subcellular location">
    <subcellularLocation>
        <location evidence="7">Cell membrane</location>
        <topology evidence="7">Multi-pass membrane protein</topology>
    </subcellularLocation>
    <subcellularLocation>
        <location evidence="1">Membrane</location>
        <topology evidence="1">Multi-pass membrane protein</topology>
    </subcellularLocation>
</comment>
<feature type="transmembrane region" description="Helical" evidence="7">
    <location>
        <begin position="318"/>
        <end position="339"/>
    </location>
</feature>
<accession>F2UJ90</accession>
<dbReference type="OMA" id="GKSFCKA"/>
<dbReference type="Pfam" id="PF04515">
    <property type="entry name" value="Choline_transpo"/>
    <property type="match status" value="1"/>
</dbReference>
<evidence type="ECO:0000256" key="8">
    <source>
        <dbReference type="SAM" id="SignalP"/>
    </source>
</evidence>
<keyword evidence="3 7" id="KW-0812">Transmembrane</keyword>
<comment type="similarity">
    <text evidence="2 7">Belongs to the CTL (choline transporter-like) family.</text>
</comment>
<dbReference type="PANTHER" id="PTHR12385:SF14">
    <property type="entry name" value="CHOLINE TRANSPORTER-LIKE 2"/>
    <property type="match status" value="1"/>
</dbReference>
<evidence type="ECO:0000256" key="7">
    <source>
        <dbReference type="RuleBase" id="RU368066"/>
    </source>
</evidence>
<dbReference type="RefSeq" id="XP_004990533.1">
    <property type="nucleotide sequence ID" value="XM_004990476.1"/>
</dbReference>
<dbReference type="eggNOG" id="KOG1362">
    <property type="taxonomic scope" value="Eukaryota"/>
</dbReference>
<evidence type="ECO:0000256" key="2">
    <source>
        <dbReference type="ARBA" id="ARBA00007168"/>
    </source>
</evidence>
<evidence type="ECO:0000313" key="9">
    <source>
        <dbReference type="EMBL" id="EGD77189.1"/>
    </source>
</evidence>
<dbReference type="InParanoid" id="F2UJ90"/>
<comment type="function">
    <text evidence="7">Choline transporter.</text>
</comment>